<protein>
    <submittedName>
        <fullName evidence="1">Uncharacterized protein</fullName>
    </submittedName>
</protein>
<evidence type="ECO:0000313" key="1">
    <source>
        <dbReference type="EMBL" id="JAD71700.1"/>
    </source>
</evidence>
<organism evidence="1">
    <name type="scientific">Arundo donax</name>
    <name type="common">Giant reed</name>
    <name type="synonym">Donax arundinaceus</name>
    <dbReference type="NCBI Taxonomy" id="35708"/>
    <lineage>
        <taxon>Eukaryota</taxon>
        <taxon>Viridiplantae</taxon>
        <taxon>Streptophyta</taxon>
        <taxon>Embryophyta</taxon>
        <taxon>Tracheophyta</taxon>
        <taxon>Spermatophyta</taxon>
        <taxon>Magnoliopsida</taxon>
        <taxon>Liliopsida</taxon>
        <taxon>Poales</taxon>
        <taxon>Poaceae</taxon>
        <taxon>PACMAD clade</taxon>
        <taxon>Arundinoideae</taxon>
        <taxon>Arundineae</taxon>
        <taxon>Arundo</taxon>
    </lineage>
</organism>
<dbReference type="EMBL" id="GBRH01226195">
    <property type="protein sequence ID" value="JAD71700.1"/>
    <property type="molecule type" value="Transcribed_RNA"/>
</dbReference>
<reference evidence="1" key="2">
    <citation type="journal article" date="2015" name="Data Brief">
        <title>Shoot transcriptome of the giant reed, Arundo donax.</title>
        <authorList>
            <person name="Barrero R.A."/>
            <person name="Guerrero F.D."/>
            <person name="Moolhuijzen P."/>
            <person name="Goolsby J.A."/>
            <person name="Tidwell J."/>
            <person name="Bellgard S.E."/>
            <person name="Bellgard M.I."/>
        </authorList>
    </citation>
    <scope>NUCLEOTIDE SEQUENCE</scope>
    <source>
        <tissue evidence="1">Shoot tissue taken approximately 20 cm above the soil surface</tissue>
    </source>
</reference>
<accession>A0A0A9CE98</accession>
<name>A0A0A9CE98_ARUDO</name>
<reference evidence="1" key="1">
    <citation type="submission" date="2014-09" db="EMBL/GenBank/DDBJ databases">
        <authorList>
            <person name="Magalhaes I.L.F."/>
            <person name="Oliveira U."/>
            <person name="Santos F.R."/>
            <person name="Vidigal T.H.D.A."/>
            <person name="Brescovit A.D."/>
            <person name="Santos A.J."/>
        </authorList>
    </citation>
    <scope>NUCLEOTIDE SEQUENCE</scope>
    <source>
        <tissue evidence="1">Shoot tissue taken approximately 20 cm above the soil surface</tissue>
    </source>
</reference>
<proteinExistence type="predicted"/>
<dbReference type="AlphaFoldDB" id="A0A0A9CE98"/>
<sequence length="29" mass="3398">MRNRVTLLSFSTGWSRIQKHWSQGLSCSM</sequence>